<accession>A0A1F8E8R6</accession>
<feature type="domain" description="Mur ligase central" evidence="11">
    <location>
        <begin position="111"/>
        <end position="294"/>
    </location>
</feature>
<keyword evidence="2" id="KW-0132">Cell division</keyword>
<feature type="domain" description="Mur ligase N-terminal catalytic" evidence="9">
    <location>
        <begin position="4"/>
        <end position="98"/>
    </location>
</feature>
<evidence type="ECO:0000256" key="7">
    <source>
        <dbReference type="ARBA" id="ARBA00023306"/>
    </source>
</evidence>
<dbReference type="PANTHER" id="PTHR43445">
    <property type="entry name" value="UDP-N-ACETYLMURAMATE--L-ALANINE LIGASE-RELATED"/>
    <property type="match status" value="1"/>
</dbReference>
<comment type="caution">
    <text evidence="12">The sequence shown here is derived from an EMBL/GenBank/DDBJ whole genome shotgun (WGS) entry which is preliminary data.</text>
</comment>
<dbReference type="Gene3D" id="3.40.50.720">
    <property type="entry name" value="NAD(P)-binding Rossmann-like Domain"/>
    <property type="match status" value="1"/>
</dbReference>
<dbReference type="InterPro" id="IPR000713">
    <property type="entry name" value="Mur_ligase_N"/>
</dbReference>
<keyword evidence="3" id="KW-0547">Nucleotide-binding</keyword>
<keyword evidence="5" id="KW-0133">Cell shape</keyword>
<keyword evidence="8" id="KW-0961">Cell wall biogenesis/degradation</keyword>
<dbReference type="SUPFAM" id="SSF53623">
    <property type="entry name" value="MurD-like peptide ligases, catalytic domain"/>
    <property type="match status" value="1"/>
</dbReference>
<dbReference type="AlphaFoldDB" id="A0A1F8E8R6"/>
<evidence type="ECO:0000256" key="4">
    <source>
        <dbReference type="ARBA" id="ARBA00022840"/>
    </source>
</evidence>
<dbReference type="Gene3D" id="3.90.190.20">
    <property type="entry name" value="Mur ligase, C-terminal domain"/>
    <property type="match status" value="1"/>
</dbReference>
<dbReference type="GO" id="GO:0016881">
    <property type="term" value="F:acid-amino acid ligase activity"/>
    <property type="evidence" value="ECO:0007669"/>
    <property type="project" value="InterPro"/>
</dbReference>
<evidence type="ECO:0000256" key="2">
    <source>
        <dbReference type="ARBA" id="ARBA00022618"/>
    </source>
</evidence>
<evidence type="ECO:0000313" key="13">
    <source>
        <dbReference type="Proteomes" id="UP000177594"/>
    </source>
</evidence>
<protein>
    <recommendedName>
        <fullName evidence="14">UDP-N-acetylmuramate--L-alanine ligase</fullName>
    </recommendedName>
</protein>
<organism evidence="12 13">
    <name type="scientific">Candidatus Yanofskybacteria bacterium RIFCSPHIGHO2_01_FULL_39_8b</name>
    <dbReference type="NCBI Taxonomy" id="1802659"/>
    <lineage>
        <taxon>Bacteria</taxon>
        <taxon>Candidatus Yanofskyibacteriota</taxon>
    </lineage>
</organism>
<dbReference type="Gene3D" id="3.40.1190.10">
    <property type="entry name" value="Mur-like, catalytic domain"/>
    <property type="match status" value="1"/>
</dbReference>
<evidence type="ECO:0000256" key="5">
    <source>
        <dbReference type="ARBA" id="ARBA00022960"/>
    </source>
</evidence>
<evidence type="ECO:0000256" key="3">
    <source>
        <dbReference type="ARBA" id="ARBA00022741"/>
    </source>
</evidence>
<dbReference type="GO" id="GO:0005524">
    <property type="term" value="F:ATP binding"/>
    <property type="evidence" value="ECO:0007669"/>
    <property type="project" value="UniProtKB-KW"/>
</dbReference>
<keyword evidence="4" id="KW-0067">ATP-binding</keyword>
<dbReference type="EMBL" id="MGIZ01000058">
    <property type="protein sequence ID" value="OGM97182.1"/>
    <property type="molecule type" value="Genomic_DNA"/>
</dbReference>
<evidence type="ECO:0000256" key="6">
    <source>
        <dbReference type="ARBA" id="ARBA00022984"/>
    </source>
</evidence>
<dbReference type="InterPro" id="IPR004101">
    <property type="entry name" value="Mur_ligase_C"/>
</dbReference>
<keyword evidence="6" id="KW-0573">Peptidoglycan synthesis</keyword>
<evidence type="ECO:0000313" key="12">
    <source>
        <dbReference type="EMBL" id="OGM97182.1"/>
    </source>
</evidence>
<dbReference type="SUPFAM" id="SSF53244">
    <property type="entry name" value="MurD-like peptide ligases, peptide-binding domain"/>
    <property type="match status" value="1"/>
</dbReference>
<gene>
    <name evidence="12" type="ORF">A2817_01495</name>
</gene>
<proteinExistence type="predicted"/>
<dbReference type="GO" id="GO:0071555">
    <property type="term" value="P:cell wall organization"/>
    <property type="evidence" value="ECO:0007669"/>
    <property type="project" value="UniProtKB-KW"/>
</dbReference>
<dbReference type="GO" id="GO:0009252">
    <property type="term" value="P:peptidoglycan biosynthetic process"/>
    <property type="evidence" value="ECO:0007669"/>
    <property type="project" value="UniProtKB-KW"/>
</dbReference>
<evidence type="ECO:0000256" key="8">
    <source>
        <dbReference type="ARBA" id="ARBA00023316"/>
    </source>
</evidence>
<dbReference type="SUPFAM" id="SSF51984">
    <property type="entry name" value="MurCD N-terminal domain"/>
    <property type="match status" value="1"/>
</dbReference>
<evidence type="ECO:0000259" key="11">
    <source>
        <dbReference type="Pfam" id="PF08245"/>
    </source>
</evidence>
<dbReference type="Proteomes" id="UP000177594">
    <property type="component" value="Unassembled WGS sequence"/>
</dbReference>
<dbReference type="InterPro" id="IPR036565">
    <property type="entry name" value="Mur-like_cat_sf"/>
</dbReference>
<dbReference type="GO" id="GO:0008360">
    <property type="term" value="P:regulation of cell shape"/>
    <property type="evidence" value="ECO:0007669"/>
    <property type="project" value="UniProtKB-KW"/>
</dbReference>
<sequence length="467" mass="51719">MKKKVYFLGIGGIAMANLACLLKQKDFLVSGSDLDTFGPSAELLKKHKINYFKDHDPNHIKKFKPDITVVGNAIKRGNQGLEYILDNQIAHCSMPEIIKTEIIRDKKSIVITGTSGKTTTTALIALVLYKAGLKPTALIGGIVKNLDSGFINGNSSYTVIEGDEYGSSYNDNSPKFIHYRPYIALINNIQPDHLDIYSSLEEIIKAFRKLPRLIPKKGLLVLNTGDKNSAILKNDAKCKVETFGEGGVVTAKNIKTGPNGLDFELYRKNNLLGKIKTGLLGKHNVENILAASTIALHIGISFKKLAEAVAMFKGVKRRLEIIYQKNNIKIIDDFAHNPDKVLASLSALRNHFSKHQIIAIFEPRTGSSRRKFFQEAYISSFKPADLVYIAEPYKKSALSKEEMFSSQKLVKDLNKEGIKSYALENADGIIAHIKANYLKTNASPTIFCIMTSGDFDSIHQKLVALVS</sequence>
<dbReference type="InterPro" id="IPR013221">
    <property type="entry name" value="Mur_ligase_cen"/>
</dbReference>
<dbReference type="Pfam" id="PF02875">
    <property type="entry name" value="Mur_ligase_C"/>
    <property type="match status" value="1"/>
</dbReference>
<evidence type="ECO:0008006" key="14">
    <source>
        <dbReference type="Google" id="ProtNLM"/>
    </source>
</evidence>
<dbReference type="PANTHER" id="PTHR43445:SF5">
    <property type="entry name" value="UDP-N-ACETYLMURAMATE--L-ALANYL-GAMMA-D-GLUTAMYL-MESO-2,6-DIAMINOHEPTANDIOATE LIGASE"/>
    <property type="match status" value="1"/>
</dbReference>
<dbReference type="GO" id="GO:0051301">
    <property type="term" value="P:cell division"/>
    <property type="evidence" value="ECO:0007669"/>
    <property type="project" value="UniProtKB-KW"/>
</dbReference>
<feature type="domain" description="Mur ligase C-terminal" evidence="10">
    <location>
        <begin position="317"/>
        <end position="431"/>
    </location>
</feature>
<reference evidence="12 13" key="1">
    <citation type="journal article" date="2016" name="Nat. Commun.">
        <title>Thousands of microbial genomes shed light on interconnected biogeochemical processes in an aquifer system.</title>
        <authorList>
            <person name="Anantharaman K."/>
            <person name="Brown C.T."/>
            <person name="Hug L.A."/>
            <person name="Sharon I."/>
            <person name="Castelle C.J."/>
            <person name="Probst A.J."/>
            <person name="Thomas B.C."/>
            <person name="Singh A."/>
            <person name="Wilkins M.J."/>
            <person name="Karaoz U."/>
            <person name="Brodie E.L."/>
            <person name="Williams K.H."/>
            <person name="Hubbard S.S."/>
            <person name="Banfield J.F."/>
        </authorList>
    </citation>
    <scope>NUCLEOTIDE SEQUENCE [LARGE SCALE GENOMIC DNA]</scope>
</reference>
<evidence type="ECO:0000259" key="9">
    <source>
        <dbReference type="Pfam" id="PF01225"/>
    </source>
</evidence>
<keyword evidence="1" id="KW-0436">Ligase</keyword>
<dbReference type="Pfam" id="PF01225">
    <property type="entry name" value="Mur_ligase"/>
    <property type="match status" value="1"/>
</dbReference>
<dbReference type="InterPro" id="IPR036615">
    <property type="entry name" value="Mur_ligase_C_dom_sf"/>
</dbReference>
<evidence type="ECO:0000256" key="1">
    <source>
        <dbReference type="ARBA" id="ARBA00022598"/>
    </source>
</evidence>
<dbReference type="InterPro" id="IPR050061">
    <property type="entry name" value="MurCDEF_pg_biosynth"/>
</dbReference>
<keyword evidence="7" id="KW-0131">Cell cycle</keyword>
<name>A0A1F8E8R6_9BACT</name>
<evidence type="ECO:0000259" key="10">
    <source>
        <dbReference type="Pfam" id="PF02875"/>
    </source>
</evidence>
<dbReference type="Pfam" id="PF08245">
    <property type="entry name" value="Mur_ligase_M"/>
    <property type="match status" value="1"/>
</dbReference>